<dbReference type="InterPro" id="IPR051018">
    <property type="entry name" value="Bacteriophage_GH24"/>
</dbReference>
<dbReference type="Pfam" id="PF00959">
    <property type="entry name" value="Phage_lysozyme"/>
    <property type="match status" value="1"/>
</dbReference>
<evidence type="ECO:0000256" key="8">
    <source>
        <dbReference type="ARBA" id="ARBA00023200"/>
    </source>
</evidence>
<feature type="active site" description="Proton donor/acceptor" evidence="10">
    <location>
        <position position="25"/>
    </location>
</feature>
<name>A0A6J5NMC9_9CAUD</name>
<dbReference type="EMBL" id="LR796667">
    <property type="protein sequence ID" value="CAB4158128.1"/>
    <property type="molecule type" value="Genomic_DNA"/>
</dbReference>
<evidence type="ECO:0000256" key="4">
    <source>
        <dbReference type="ARBA" id="ARBA00022638"/>
    </source>
</evidence>
<dbReference type="SUPFAM" id="SSF53955">
    <property type="entry name" value="Lysozyme-like"/>
    <property type="match status" value="1"/>
</dbReference>
<comment type="caution">
    <text evidence="10">Lacks conserved residue(s) required for the propagation of feature annotation.</text>
</comment>
<dbReference type="GO" id="GO:0042742">
    <property type="term" value="P:defense response to bacterium"/>
    <property type="evidence" value="ECO:0007669"/>
    <property type="project" value="UniProtKB-KW"/>
</dbReference>
<dbReference type="GO" id="GO:0009253">
    <property type="term" value="P:peptidoglycan catabolic process"/>
    <property type="evidence" value="ECO:0007669"/>
    <property type="project" value="UniProtKB-UniRule"/>
</dbReference>
<dbReference type="InterPro" id="IPR033907">
    <property type="entry name" value="Endolysin_autolysin"/>
</dbReference>
<dbReference type="HAMAP" id="MF_04110">
    <property type="entry name" value="ENDOLYSIN_T4"/>
    <property type="match status" value="1"/>
</dbReference>
<keyword evidence="5 10" id="KW-0378">Hydrolase</keyword>
<evidence type="ECO:0000256" key="5">
    <source>
        <dbReference type="ARBA" id="ARBA00022801"/>
    </source>
</evidence>
<dbReference type="Gene3D" id="1.10.530.40">
    <property type="match status" value="1"/>
</dbReference>
<dbReference type="InterPro" id="IPR023346">
    <property type="entry name" value="Lysozyme-like_dom_sf"/>
</dbReference>
<dbReference type="GO" id="GO:0003796">
    <property type="term" value="F:lysozyme activity"/>
    <property type="evidence" value="ECO:0007669"/>
    <property type="project" value="UniProtKB-UniRule"/>
</dbReference>
<comment type="function">
    <text evidence="10">Endolysin with lysozyme activity that degrades host peptidoglycans and participates with the holin and spanin proteins in the sequential events which lead to the programmed host cell lysis releasing the mature viral particles. Once the holin has permeabilized the host cell membrane, the endolysin can reach the periplasm and break down the peptidoglycan layer.</text>
</comment>
<evidence type="ECO:0000256" key="9">
    <source>
        <dbReference type="ARBA" id="ARBA00023295"/>
    </source>
</evidence>
<dbReference type="CDD" id="cd00737">
    <property type="entry name" value="lyz_endolysin_autolysin"/>
    <property type="match status" value="1"/>
</dbReference>
<keyword evidence="8 10" id="KW-1035">Host cytoplasm</keyword>
<evidence type="ECO:0000256" key="1">
    <source>
        <dbReference type="ARBA" id="ARBA00000632"/>
    </source>
</evidence>
<dbReference type="GO" id="GO:0044659">
    <property type="term" value="P:viral release from host cell by cytolysis"/>
    <property type="evidence" value="ECO:0007669"/>
    <property type="project" value="UniProtKB-UniRule"/>
</dbReference>
<evidence type="ECO:0000313" key="12">
    <source>
        <dbReference type="EMBL" id="CAB4158128.1"/>
    </source>
</evidence>
<comment type="similarity">
    <text evidence="10 11">Belongs to the glycosyl hydrolase 24 family.</text>
</comment>
<dbReference type="PANTHER" id="PTHR38107">
    <property type="match status" value="1"/>
</dbReference>
<evidence type="ECO:0000256" key="7">
    <source>
        <dbReference type="ARBA" id="ARBA00023142"/>
    </source>
</evidence>
<protein>
    <recommendedName>
        <fullName evidence="10">Endolysin</fullName>
        <ecNumber evidence="10">3.2.1.17</ecNumber>
    </recommendedName>
    <alternativeName>
        <fullName evidence="10">Lysis protein</fullName>
    </alternativeName>
    <alternativeName>
        <fullName evidence="10">Lysozyme</fullName>
    </alternativeName>
    <alternativeName>
        <fullName evidence="10">Muramidase</fullName>
    </alternativeName>
</protein>
<proteinExistence type="inferred from homology"/>
<keyword evidence="6 10" id="KW-0204">Cytolysis</keyword>
<reference evidence="12" key="1">
    <citation type="submission" date="2020-04" db="EMBL/GenBank/DDBJ databases">
        <authorList>
            <person name="Chiriac C."/>
            <person name="Salcher M."/>
            <person name="Ghai R."/>
            <person name="Kavagutti S V."/>
        </authorList>
    </citation>
    <scope>NUCLEOTIDE SEQUENCE</scope>
</reference>
<evidence type="ECO:0000256" key="6">
    <source>
        <dbReference type="ARBA" id="ARBA00022852"/>
    </source>
</evidence>
<keyword evidence="2 10" id="KW-0929">Antimicrobial</keyword>
<keyword evidence="3 10" id="KW-1188">Viral release from host cell</keyword>
<comment type="subcellular location">
    <subcellularLocation>
        <location evidence="10">Host cytoplasm</location>
    </subcellularLocation>
    <text evidence="10">The endolysin is cytoplasmic, but can reach the periplasmic space with the help of the holins which disrupt the host cell membrane.</text>
</comment>
<keyword evidence="7 10" id="KW-0578">Host cell lysis by virus</keyword>
<dbReference type="InterPro" id="IPR023347">
    <property type="entry name" value="Lysozyme_dom_sf"/>
</dbReference>
<dbReference type="PANTHER" id="PTHR38107:SF3">
    <property type="entry name" value="LYSOZYME RRRD-RELATED"/>
    <property type="match status" value="1"/>
</dbReference>
<organism evidence="12">
    <name type="scientific">uncultured Caudovirales phage</name>
    <dbReference type="NCBI Taxonomy" id="2100421"/>
    <lineage>
        <taxon>Viruses</taxon>
        <taxon>Duplodnaviria</taxon>
        <taxon>Heunggongvirae</taxon>
        <taxon>Uroviricota</taxon>
        <taxon>Caudoviricetes</taxon>
        <taxon>Peduoviridae</taxon>
        <taxon>Maltschvirus</taxon>
        <taxon>Maltschvirus maltsch</taxon>
    </lineage>
</organism>
<sequence>MKINKAGTDLIIRFEGGHILKSYRDPINIWTISVGLTRIYNRSVVESDIITLEESEKLFRIELNRFCDGVTRLLFTRLTENQFSALVSISFNIGLGALRGSTLLKMVNRNPNDPLIRNEFLRWNKINKIESRGLTRRRKAESDLYFS</sequence>
<evidence type="ECO:0000256" key="3">
    <source>
        <dbReference type="ARBA" id="ARBA00022612"/>
    </source>
</evidence>
<dbReference type="GO" id="GO:0016998">
    <property type="term" value="P:cell wall macromolecule catabolic process"/>
    <property type="evidence" value="ECO:0007669"/>
    <property type="project" value="InterPro"/>
</dbReference>
<dbReference type="GO" id="GO:0030430">
    <property type="term" value="C:host cell cytoplasm"/>
    <property type="evidence" value="ECO:0007669"/>
    <property type="project" value="UniProtKB-SubCell"/>
</dbReference>
<dbReference type="InterPro" id="IPR034690">
    <property type="entry name" value="Endolysin_T4_type"/>
</dbReference>
<dbReference type="EC" id="3.2.1.17" evidence="10"/>
<dbReference type="InterPro" id="IPR002196">
    <property type="entry name" value="Glyco_hydro_24"/>
</dbReference>
<keyword evidence="4 10" id="KW-0081">Bacteriolytic enzyme</keyword>
<keyword evidence="9 10" id="KW-0326">Glycosidase</keyword>
<comment type="catalytic activity">
    <reaction evidence="1 10 11">
        <text>Hydrolysis of (1-&gt;4)-beta-linkages between N-acetylmuramic acid and N-acetyl-D-glucosamine residues in a peptidoglycan and between N-acetyl-D-glucosamine residues in chitodextrins.</text>
        <dbReference type="EC" id="3.2.1.17"/>
    </reaction>
</comment>
<evidence type="ECO:0000256" key="10">
    <source>
        <dbReference type="HAMAP-Rule" id="MF_04110"/>
    </source>
</evidence>
<evidence type="ECO:0000256" key="2">
    <source>
        <dbReference type="ARBA" id="ARBA00022529"/>
    </source>
</evidence>
<accession>A0A6J5NMC9</accession>
<evidence type="ECO:0000256" key="11">
    <source>
        <dbReference type="RuleBase" id="RU003788"/>
    </source>
</evidence>
<gene>
    <name evidence="12" type="ORF">UFOVP695_18</name>
</gene>